<dbReference type="KEGG" id="tet:TTHERM_00138140"/>
<dbReference type="GeneID" id="7839956"/>
<proteinExistence type="predicted"/>
<dbReference type="RefSeq" id="XP_001019796.2">
    <property type="nucleotide sequence ID" value="XM_001019796.2"/>
</dbReference>
<dbReference type="EMBL" id="GG662639">
    <property type="protein sequence ID" value="EAR99551.2"/>
    <property type="molecule type" value="Genomic_DNA"/>
</dbReference>
<organism evidence="1 2">
    <name type="scientific">Tetrahymena thermophila (strain SB210)</name>
    <dbReference type="NCBI Taxonomy" id="312017"/>
    <lineage>
        <taxon>Eukaryota</taxon>
        <taxon>Sar</taxon>
        <taxon>Alveolata</taxon>
        <taxon>Ciliophora</taxon>
        <taxon>Intramacronucleata</taxon>
        <taxon>Oligohymenophorea</taxon>
        <taxon>Hymenostomatida</taxon>
        <taxon>Tetrahymenina</taxon>
        <taxon>Tetrahymenidae</taxon>
        <taxon>Tetrahymena</taxon>
    </lineage>
</organism>
<name>I7M290_TETTS</name>
<dbReference type="AlphaFoldDB" id="I7M290"/>
<evidence type="ECO:0000313" key="1">
    <source>
        <dbReference type="EMBL" id="EAR99551.2"/>
    </source>
</evidence>
<dbReference type="InParanoid" id="I7M290"/>
<keyword evidence="2" id="KW-1185">Reference proteome</keyword>
<accession>I7M290</accession>
<gene>
    <name evidence="1" type="ORF">TTHERM_00138140</name>
</gene>
<dbReference type="Proteomes" id="UP000009168">
    <property type="component" value="Unassembled WGS sequence"/>
</dbReference>
<sequence length="156" mass="18830">MIQMRDFIKKNDKENFKYCCSEMSQILETHTEKLKSLRQTFYNCIQQQCKKLQDSQLQNDIILINELISVIKSRKQKNVFSGTVMCLIQYKEQFTQIDEVIQNELKIMSITQMRKFSTNMKMYDNVIEKRNHLYNYYNSFDDLDSPVKIKEEVFTF</sequence>
<protein>
    <submittedName>
        <fullName evidence="1">Uncharacterized protein</fullName>
    </submittedName>
</protein>
<evidence type="ECO:0000313" key="2">
    <source>
        <dbReference type="Proteomes" id="UP000009168"/>
    </source>
</evidence>
<reference evidence="2" key="1">
    <citation type="journal article" date="2006" name="PLoS Biol.">
        <title>Macronuclear genome sequence of the ciliate Tetrahymena thermophila, a model eukaryote.</title>
        <authorList>
            <person name="Eisen J.A."/>
            <person name="Coyne R.S."/>
            <person name="Wu M."/>
            <person name="Wu D."/>
            <person name="Thiagarajan M."/>
            <person name="Wortman J.R."/>
            <person name="Badger J.H."/>
            <person name="Ren Q."/>
            <person name="Amedeo P."/>
            <person name="Jones K.M."/>
            <person name="Tallon L.J."/>
            <person name="Delcher A.L."/>
            <person name="Salzberg S.L."/>
            <person name="Silva J.C."/>
            <person name="Haas B.J."/>
            <person name="Majoros W.H."/>
            <person name="Farzad M."/>
            <person name="Carlton J.M."/>
            <person name="Smith R.K. Jr."/>
            <person name="Garg J."/>
            <person name="Pearlman R.E."/>
            <person name="Karrer K.M."/>
            <person name="Sun L."/>
            <person name="Manning G."/>
            <person name="Elde N.C."/>
            <person name="Turkewitz A.P."/>
            <person name="Asai D.J."/>
            <person name="Wilkes D.E."/>
            <person name="Wang Y."/>
            <person name="Cai H."/>
            <person name="Collins K."/>
            <person name="Stewart B.A."/>
            <person name="Lee S.R."/>
            <person name="Wilamowska K."/>
            <person name="Weinberg Z."/>
            <person name="Ruzzo W.L."/>
            <person name="Wloga D."/>
            <person name="Gaertig J."/>
            <person name="Frankel J."/>
            <person name="Tsao C.-C."/>
            <person name="Gorovsky M.A."/>
            <person name="Keeling P.J."/>
            <person name="Waller R.F."/>
            <person name="Patron N.J."/>
            <person name="Cherry J.M."/>
            <person name="Stover N.A."/>
            <person name="Krieger C.J."/>
            <person name="del Toro C."/>
            <person name="Ryder H.F."/>
            <person name="Williamson S.C."/>
            <person name="Barbeau R.A."/>
            <person name="Hamilton E.P."/>
            <person name="Orias E."/>
        </authorList>
    </citation>
    <scope>NUCLEOTIDE SEQUENCE [LARGE SCALE GENOMIC DNA]</scope>
    <source>
        <strain evidence="2">SB210</strain>
    </source>
</reference>